<proteinExistence type="predicted"/>
<accession>A0ABQ2VCC4</accession>
<dbReference type="RefSeq" id="WP_189303865.1">
    <property type="nucleotide sequence ID" value="NZ_BMRP01000020.1"/>
</dbReference>
<gene>
    <name evidence="1" type="ORF">GCM10010211_52360</name>
</gene>
<evidence type="ECO:0000313" key="1">
    <source>
        <dbReference type="EMBL" id="GGU79840.1"/>
    </source>
</evidence>
<keyword evidence="2" id="KW-1185">Reference proteome</keyword>
<comment type="caution">
    <text evidence="1">The sequence shown here is derived from an EMBL/GenBank/DDBJ whole genome shotgun (WGS) entry which is preliminary data.</text>
</comment>
<organism evidence="1 2">
    <name type="scientific">Streptomyces albospinus</name>
    <dbReference type="NCBI Taxonomy" id="285515"/>
    <lineage>
        <taxon>Bacteria</taxon>
        <taxon>Bacillati</taxon>
        <taxon>Actinomycetota</taxon>
        <taxon>Actinomycetes</taxon>
        <taxon>Kitasatosporales</taxon>
        <taxon>Streptomycetaceae</taxon>
        <taxon>Streptomyces</taxon>
    </lineage>
</organism>
<dbReference type="Proteomes" id="UP000654471">
    <property type="component" value="Unassembled WGS sequence"/>
</dbReference>
<sequence length="100" mass="10955">MALHRTALPRHTDGARWEGLALAADGPDRPPLRCETADGRRLTVVQGADVVLPARRRATRRGVHYARTGRYVSPLPALRAGTARAYREACPDDDAAWSAR</sequence>
<name>A0ABQ2VCC4_9ACTN</name>
<dbReference type="EMBL" id="BMRP01000020">
    <property type="protein sequence ID" value="GGU79840.1"/>
    <property type="molecule type" value="Genomic_DNA"/>
</dbReference>
<protein>
    <submittedName>
        <fullName evidence="1">Uncharacterized protein</fullName>
    </submittedName>
</protein>
<evidence type="ECO:0000313" key="2">
    <source>
        <dbReference type="Proteomes" id="UP000654471"/>
    </source>
</evidence>
<reference evidence="2" key="1">
    <citation type="journal article" date="2019" name="Int. J. Syst. Evol. Microbiol.">
        <title>The Global Catalogue of Microorganisms (GCM) 10K type strain sequencing project: providing services to taxonomists for standard genome sequencing and annotation.</title>
        <authorList>
            <consortium name="The Broad Institute Genomics Platform"/>
            <consortium name="The Broad Institute Genome Sequencing Center for Infectious Disease"/>
            <person name="Wu L."/>
            <person name="Ma J."/>
        </authorList>
    </citation>
    <scope>NUCLEOTIDE SEQUENCE [LARGE SCALE GENOMIC DNA]</scope>
    <source>
        <strain evidence="2">JCM 3399</strain>
    </source>
</reference>